<dbReference type="Pfam" id="PF00550">
    <property type="entry name" value="PP-binding"/>
    <property type="match status" value="1"/>
</dbReference>
<dbReference type="InterPro" id="IPR009081">
    <property type="entry name" value="PP-bd_ACP"/>
</dbReference>
<protein>
    <submittedName>
        <fullName evidence="2">Acyl carrier protein</fullName>
    </submittedName>
</protein>
<dbReference type="PROSITE" id="PS50075">
    <property type="entry name" value="CARRIER"/>
    <property type="match status" value="1"/>
</dbReference>
<reference evidence="2 3" key="1">
    <citation type="submission" date="2020-08" db="EMBL/GenBank/DDBJ databases">
        <title>Arenibacter gaetbuli sp. nov., isolated from a sand dune.</title>
        <authorList>
            <person name="Park S."/>
            <person name="Yoon J.-H."/>
        </authorList>
    </citation>
    <scope>NUCLEOTIDE SEQUENCE [LARGE SCALE GENOMIC DNA]</scope>
    <source>
        <strain evidence="2 3">BSSL-BM3</strain>
    </source>
</reference>
<dbReference type="SUPFAM" id="SSF47336">
    <property type="entry name" value="ACP-like"/>
    <property type="match status" value="1"/>
</dbReference>
<proteinExistence type="predicted"/>
<evidence type="ECO:0000313" key="3">
    <source>
        <dbReference type="Proteomes" id="UP000618952"/>
    </source>
</evidence>
<keyword evidence="3" id="KW-1185">Reference proteome</keyword>
<feature type="domain" description="Carrier" evidence="1">
    <location>
        <begin position="1"/>
        <end position="77"/>
    </location>
</feature>
<comment type="caution">
    <text evidence="2">The sequence shown here is derived from an EMBL/GenBank/DDBJ whole genome shotgun (WGS) entry which is preliminary data.</text>
</comment>
<sequence>MKESIIEFIKNEISNKRLETINGDDMLFDLGILDSLGIMRLIGFIEDRSQIKVPFQDLTIENFSTVDRIVAYMSRHRV</sequence>
<dbReference type="Proteomes" id="UP000618952">
    <property type="component" value="Unassembled WGS sequence"/>
</dbReference>
<gene>
    <name evidence="2" type="ORF">H4O18_18065</name>
</gene>
<name>A0ABR7QS54_9FLAO</name>
<evidence type="ECO:0000313" key="2">
    <source>
        <dbReference type="EMBL" id="MBC8769909.1"/>
    </source>
</evidence>
<organism evidence="2 3">
    <name type="scientific">Arenibacter arenosicollis</name>
    <dbReference type="NCBI Taxonomy" id="2762274"/>
    <lineage>
        <taxon>Bacteria</taxon>
        <taxon>Pseudomonadati</taxon>
        <taxon>Bacteroidota</taxon>
        <taxon>Flavobacteriia</taxon>
        <taxon>Flavobacteriales</taxon>
        <taxon>Flavobacteriaceae</taxon>
        <taxon>Arenibacter</taxon>
    </lineage>
</organism>
<dbReference type="EMBL" id="JACLHY010000024">
    <property type="protein sequence ID" value="MBC8769909.1"/>
    <property type="molecule type" value="Genomic_DNA"/>
</dbReference>
<dbReference type="Gene3D" id="1.10.1200.10">
    <property type="entry name" value="ACP-like"/>
    <property type="match status" value="1"/>
</dbReference>
<evidence type="ECO:0000259" key="1">
    <source>
        <dbReference type="PROSITE" id="PS50075"/>
    </source>
</evidence>
<dbReference type="InterPro" id="IPR036736">
    <property type="entry name" value="ACP-like_sf"/>
</dbReference>
<accession>A0ABR7QS54</accession>
<dbReference type="RefSeq" id="WP_187587238.1">
    <property type="nucleotide sequence ID" value="NZ_JACLHY010000024.1"/>
</dbReference>